<reference evidence="5 6" key="1">
    <citation type="submission" date="2024-01" db="EMBL/GenBank/DDBJ databases">
        <title>The genomes of 5 underutilized Papilionoideae crops provide insights into root nodulation and disease resistance.</title>
        <authorList>
            <person name="Yuan L."/>
        </authorList>
    </citation>
    <scope>NUCLEOTIDE SEQUENCE [LARGE SCALE GENOMIC DNA]</scope>
    <source>
        <strain evidence="5">LY-2023</strain>
        <tissue evidence="5">Leaf</tissue>
    </source>
</reference>
<evidence type="ECO:0000256" key="1">
    <source>
        <dbReference type="ARBA" id="ARBA00007606"/>
    </source>
</evidence>
<dbReference type="SUPFAM" id="SSF49899">
    <property type="entry name" value="Concanavalin A-like lectins/glucanases"/>
    <property type="match status" value="1"/>
</dbReference>
<evidence type="ECO:0000313" key="6">
    <source>
        <dbReference type="Proteomes" id="UP001359559"/>
    </source>
</evidence>
<feature type="signal peptide" evidence="3">
    <location>
        <begin position="1"/>
        <end position="21"/>
    </location>
</feature>
<evidence type="ECO:0000256" key="3">
    <source>
        <dbReference type="SAM" id="SignalP"/>
    </source>
</evidence>
<comment type="caution">
    <text evidence="5">The sequence shown here is derived from an EMBL/GenBank/DDBJ whole genome shotgun (WGS) entry which is preliminary data.</text>
</comment>
<dbReference type="PROSITE" id="PS00307">
    <property type="entry name" value="LECTIN_LEGUME_BETA"/>
    <property type="match status" value="1"/>
</dbReference>
<dbReference type="InterPro" id="IPR000985">
    <property type="entry name" value="Lectin_LegA_CS"/>
</dbReference>
<feature type="domain" description="Legume lectin" evidence="4">
    <location>
        <begin position="27"/>
        <end position="256"/>
    </location>
</feature>
<keyword evidence="6" id="KW-1185">Reference proteome</keyword>
<sequence length="264" mass="28698">MATGILVPILLLVLVSSTAKSAEETYSFSYKKFEHDQPDLIFQGDATVSKEGKLALTKLDQNELPAPGSTGRVLHKSPIHVHDGHNAASWSTFFTFIINVPVKNDSADGLAFFLAPVGSEPQSPAGYLGLFNDPKADKDLQTVAVELDTYSNDWDPQNRHIGIDVNSPRSIKAASWGLANGQVGTVLVTYTPSTKLLVASLVHPSRRTSYIVSEIVDLPRVLPEYVQIGFSATTGEIKVESHDILSWSFTSTFSDTDTEPHLAM</sequence>
<dbReference type="Gene3D" id="2.60.120.200">
    <property type="match status" value="1"/>
</dbReference>
<dbReference type="InterPro" id="IPR013320">
    <property type="entry name" value="ConA-like_dom_sf"/>
</dbReference>
<dbReference type="PANTHER" id="PTHR32401">
    <property type="entry name" value="CONCANAVALIN A-LIKE LECTIN FAMILY PROTEIN"/>
    <property type="match status" value="1"/>
</dbReference>
<dbReference type="PANTHER" id="PTHR32401:SF45">
    <property type="entry name" value="LECTIN"/>
    <property type="match status" value="1"/>
</dbReference>
<name>A0AAN9IFK4_CLITE</name>
<keyword evidence="2" id="KW-0430">Lectin</keyword>
<dbReference type="PROSITE" id="PS00308">
    <property type="entry name" value="LECTIN_LEGUME_ALPHA"/>
    <property type="match status" value="1"/>
</dbReference>
<keyword evidence="3" id="KW-0732">Signal</keyword>
<evidence type="ECO:0000259" key="4">
    <source>
        <dbReference type="Pfam" id="PF00139"/>
    </source>
</evidence>
<proteinExistence type="inferred from homology"/>
<evidence type="ECO:0000313" key="5">
    <source>
        <dbReference type="EMBL" id="KAK7279053.1"/>
    </source>
</evidence>
<dbReference type="EMBL" id="JAYKXN010000006">
    <property type="protein sequence ID" value="KAK7279053.1"/>
    <property type="molecule type" value="Genomic_DNA"/>
</dbReference>
<dbReference type="InterPro" id="IPR019825">
    <property type="entry name" value="Lectin_legB_Mn/Ca_BS"/>
</dbReference>
<dbReference type="Proteomes" id="UP001359559">
    <property type="component" value="Unassembled WGS sequence"/>
</dbReference>
<dbReference type="InterPro" id="IPR001220">
    <property type="entry name" value="Legume_lectin_dom"/>
</dbReference>
<comment type="similarity">
    <text evidence="1">Belongs to the leguminous lectin family.</text>
</comment>
<dbReference type="InterPro" id="IPR050258">
    <property type="entry name" value="Leguminous_Lectin"/>
</dbReference>
<protein>
    <recommendedName>
        <fullName evidence="4">Legume lectin domain-containing protein</fullName>
    </recommendedName>
</protein>
<feature type="chain" id="PRO_5042981505" description="Legume lectin domain-containing protein" evidence="3">
    <location>
        <begin position="22"/>
        <end position="264"/>
    </location>
</feature>
<dbReference type="GO" id="GO:0030246">
    <property type="term" value="F:carbohydrate binding"/>
    <property type="evidence" value="ECO:0007669"/>
    <property type="project" value="UniProtKB-KW"/>
</dbReference>
<accession>A0AAN9IFK4</accession>
<dbReference type="Pfam" id="PF00139">
    <property type="entry name" value="Lectin_legB"/>
    <property type="match status" value="1"/>
</dbReference>
<dbReference type="InterPro" id="IPR016363">
    <property type="entry name" value="L-lectin"/>
</dbReference>
<dbReference type="AlphaFoldDB" id="A0AAN9IFK4"/>
<gene>
    <name evidence="5" type="ORF">RJT34_24096</name>
</gene>
<dbReference type="PIRSF" id="PIRSF002690">
    <property type="entry name" value="L-type_lectin_plant"/>
    <property type="match status" value="1"/>
</dbReference>
<organism evidence="5 6">
    <name type="scientific">Clitoria ternatea</name>
    <name type="common">Butterfly pea</name>
    <dbReference type="NCBI Taxonomy" id="43366"/>
    <lineage>
        <taxon>Eukaryota</taxon>
        <taxon>Viridiplantae</taxon>
        <taxon>Streptophyta</taxon>
        <taxon>Embryophyta</taxon>
        <taxon>Tracheophyta</taxon>
        <taxon>Spermatophyta</taxon>
        <taxon>Magnoliopsida</taxon>
        <taxon>eudicotyledons</taxon>
        <taxon>Gunneridae</taxon>
        <taxon>Pentapetalae</taxon>
        <taxon>rosids</taxon>
        <taxon>fabids</taxon>
        <taxon>Fabales</taxon>
        <taxon>Fabaceae</taxon>
        <taxon>Papilionoideae</taxon>
        <taxon>50 kb inversion clade</taxon>
        <taxon>NPAAA clade</taxon>
        <taxon>indigoferoid/millettioid clade</taxon>
        <taxon>Phaseoleae</taxon>
        <taxon>Clitoria</taxon>
    </lineage>
</organism>
<evidence type="ECO:0000256" key="2">
    <source>
        <dbReference type="ARBA" id="ARBA00022734"/>
    </source>
</evidence>
<dbReference type="CDD" id="cd06899">
    <property type="entry name" value="lectin_legume_LecRK_Arcelin_ConA"/>
    <property type="match status" value="1"/>
</dbReference>